<accession>A0A0L9UTG2</accession>
<protein>
    <submittedName>
        <fullName evidence="1">Uncharacterized protein</fullName>
    </submittedName>
</protein>
<dbReference type="Gramene" id="KOM46028">
    <property type="protein sequence ID" value="KOM46028"/>
    <property type="gene ID" value="LR48_Vigan06g133400"/>
</dbReference>
<gene>
    <name evidence="1" type="ORF">LR48_Vigan06g133400</name>
</gene>
<reference evidence="2" key="1">
    <citation type="journal article" date="2015" name="Proc. Natl. Acad. Sci. U.S.A.">
        <title>Genome sequencing of adzuki bean (Vigna angularis) provides insight into high starch and low fat accumulation and domestication.</title>
        <authorList>
            <person name="Yang K."/>
            <person name="Tian Z."/>
            <person name="Chen C."/>
            <person name="Luo L."/>
            <person name="Zhao B."/>
            <person name="Wang Z."/>
            <person name="Yu L."/>
            <person name="Li Y."/>
            <person name="Sun Y."/>
            <person name="Li W."/>
            <person name="Chen Y."/>
            <person name="Li Y."/>
            <person name="Zhang Y."/>
            <person name="Ai D."/>
            <person name="Zhao J."/>
            <person name="Shang C."/>
            <person name="Ma Y."/>
            <person name="Wu B."/>
            <person name="Wang M."/>
            <person name="Gao L."/>
            <person name="Sun D."/>
            <person name="Zhang P."/>
            <person name="Guo F."/>
            <person name="Wang W."/>
            <person name="Li Y."/>
            <person name="Wang J."/>
            <person name="Varshney R.K."/>
            <person name="Wang J."/>
            <person name="Ling H.Q."/>
            <person name="Wan P."/>
        </authorList>
    </citation>
    <scope>NUCLEOTIDE SEQUENCE</scope>
    <source>
        <strain evidence="2">cv. Jingnong 6</strain>
    </source>
</reference>
<organism evidence="1 2">
    <name type="scientific">Phaseolus angularis</name>
    <name type="common">Azuki bean</name>
    <name type="synonym">Vigna angularis</name>
    <dbReference type="NCBI Taxonomy" id="3914"/>
    <lineage>
        <taxon>Eukaryota</taxon>
        <taxon>Viridiplantae</taxon>
        <taxon>Streptophyta</taxon>
        <taxon>Embryophyta</taxon>
        <taxon>Tracheophyta</taxon>
        <taxon>Spermatophyta</taxon>
        <taxon>Magnoliopsida</taxon>
        <taxon>eudicotyledons</taxon>
        <taxon>Gunneridae</taxon>
        <taxon>Pentapetalae</taxon>
        <taxon>rosids</taxon>
        <taxon>fabids</taxon>
        <taxon>Fabales</taxon>
        <taxon>Fabaceae</taxon>
        <taxon>Papilionoideae</taxon>
        <taxon>50 kb inversion clade</taxon>
        <taxon>NPAAA clade</taxon>
        <taxon>indigoferoid/millettioid clade</taxon>
        <taxon>Phaseoleae</taxon>
        <taxon>Vigna</taxon>
    </lineage>
</organism>
<name>A0A0L9UTG2_PHAAN</name>
<dbReference type="EMBL" id="CM003376">
    <property type="protein sequence ID" value="KOM46028.1"/>
    <property type="molecule type" value="Genomic_DNA"/>
</dbReference>
<evidence type="ECO:0000313" key="1">
    <source>
        <dbReference type="EMBL" id="KOM46028.1"/>
    </source>
</evidence>
<dbReference type="AlphaFoldDB" id="A0A0L9UTG2"/>
<evidence type="ECO:0000313" key="2">
    <source>
        <dbReference type="Proteomes" id="UP000053144"/>
    </source>
</evidence>
<proteinExistence type="predicted"/>
<sequence length="90" mass="10238">MFISQQYIPPTTRNHLLVFTHKPEPPSPDCFGRTHITPALLHHVHLQSPLLSIITSPSPFHPSSRTSTTFSITRLQLFDEGAEELRWSHA</sequence>
<dbReference type="Proteomes" id="UP000053144">
    <property type="component" value="Chromosome 6"/>
</dbReference>